<dbReference type="Proteomes" id="UP000018144">
    <property type="component" value="Unassembled WGS sequence"/>
</dbReference>
<proteinExistence type="predicted"/>
<dbReference type="AlphaFoldDB" id="U4L9B7"/>
<dbReference type="PANTHER" id="PTHR38787:SF3">
    <property type="entry name" value="REGULATORY P DOMAIN-CONTAINING PROTEIN"/>
    <property type="match status" value="1"/>
</dbReference>
<keyword evidence="1" id="KW-0732">Signal</keyword>
<dbReference type="OMA" id="YFDVFPD"/>
<evidence type="ECO:0000313" key="3">
    <source>
        <dbReference type="Proteomes" id="UP000018144"/>
    </source>
</evidence>
<keyword evidence="3" id="KW-1185">Reference proteome</keyword>
<reference evidence="2 3" key="1">
    <citation type="journal article" date="2013" name="PLoS Genet.">
        <title>The genome and development-dependent transcriptomes of Pyronema confluens: a window into fungal evolution.</title>
        <authorList>
            <person name="Traeger S."/>
            <person name="Altegoer F."/>
            <person name="Freitag M."/>
            <person name="Gabaldon T."/>
            <person name="Kempken F."/>
            <person name="Kumar A."/>
            <person name="Marcet-Houben M."/>
            <person name="Poggeler S."/>
            <person name="Stajich J.E."/>
            <person name="Nowrousian M."/>
        </authorList>
    </citation>
    <scope>NUCLEOTIDE SEQUENCE [LARGE SCALE GENOMIC DNA]</scope>
    <source>
        <strain evidence="3">CBS 100304</strain>
        <tissue evidence="2">Vegetative mycelium</tissue>
    </source>
</reference>
<dbReference type="OrthoDB" id="2099887at2759"/>
<name>U4L9B7_PYROM</name>
<dbReference type="InterPro" id="IPR027589">
    <property type="entry name" value="Choice_anch_B"/>
</dbReference>
<sequence length="500" mass="55662">MKLLWTSIILLATPLALAQKERPIDRNAHARYASGEVMDGIMKMKQETWDEYQAMGYFKPGRHSSTNKFSPCKKGYVTLNDNGNTTNYACRNLDVTGHLTHDDLGSIDPTARIGSSIWGYTIDGREFVAIGQTDGAAFAEVVGKGWWNYVPYFGKKAGTLDYIGRLPQTPGALPSIWREIKGYKHYAIIGSEAVAHGIQIFDFHKLLEVRSNRLSTSTKTFDPLKDISHFADLPVGRSHNVVNAEASNHIIAVGAQPRTDACQSGLIFIDVSDPSKPKRTGCAADGGYVHDAQCLIYRGPDAKYDGTEICYGYNEDSLTIYDITDKTKTNIISNTSYVGATYTHQGWVLDTENQEFLLLDDELDEQRGVIVDGKPVTYIWNITSLENPILTGSFKSSIVSIDHNQFVKNMFTYQSNYGAGLRIWDVSSIPRDPTGKGVEEVAYFDVFPDDDSNPKAVFLGSWANYPFFKSGYIVVNTYDRGAFVVKRSQEVNSQSIRAEF</sequence>
<protein>
    <submittedName>
        <fullName evidence="2">Uncharacterized protein</fullName>
    </submittedName>
</protein>
<evidence type="ECO:0000313" key="2">
    <source>
        <dbReference type="EMBL" id="CCX10161.1"/>
    </source>
</evidence>
<evidence type="ECO:0000256" key="1">
    <source>
        <dbReference type="SAM" id="SignalP"/>
    </source>
</evidence>
<dbReference type="NCBIfam" id="TIGR04312">
    <property type="entry name" value="choice_anch_B"/>
    <property type="match status" value="1"/>
</dbReference>
<gene>
    <name evidence="2" type="ORF">PCON_09754</name>
</gene>
<dbReference type="eggNOG" id="ENOG502QQSB">
    <property type="taxonomic scope" value="Eukaryota"/>
</dbReference>
<feature type="signal peptide" evidence="1">
    <location>
        <begin position="1"/>
        <end position="18"/>
    </location>
</feature>
<dbReference type="PANTHER" id="PTHR38787">
    <property type="entry name" value="REGULATORY P DOMAIN-CONTAINING PROTEIN"/>
    <property type="match status" value="1"/>
</dbReference>
<dbReference type="EMBL" id="HF935514">
    <property type="protein sequence ID" value="CCX10161.1"/>
    <property type="molecule type" value="Genomic_DNA"/>
</dbReference>
<organism evidence="2 3">
    <name type="scientific">Pyronema omphalodes (strain CBS 100304)</name>
    <name type="common">Pyronema confluens</name>
    <dbReference type="NCBI Taxonomy" id="1076935"/>
    <lineage>
        <taxon>Eukaryota</taxon>
        <taxon>Fungi</taxon>
        <taxon>Dikarya</taxon>
        <taxon>Ascomycota</taxon>
        <taxon>Pezizomycotina</taxon>
        <taxon>Pezizomycetes</taxon>
        <taxon>Pezizales</taxon>
        <taxon>Pyronemataceae</taxon>
        <taxon>Pyronema</taxon>
    </lineage>
</organism>
<accession>U4L9B7</accession>
<feature type="chain" id="PRO_5004651230" evidence="1">
    <location>
        <begin position="19"/>
        <end position="500"/>
    </location>
</feature>
<dbReference type="GO" id="GO:0005576">
    <property type="term" value="C:extracellular region"/>
    <property type="evidence" value="ECO:0007669"/>
    <property type="project" value="TreeGrafter"/>
</dbReference>